<proteinExistence type="predicted"/>
<gene>
    <name evidence="2" type="ORF">BCR37DRAFT_257514</name>
</gene>
<evidence type="ECO:0000256" key="1">
    <source>
        <dbReference type="SAM" id="MobiDB-lite"/>
    </source>
</evidence>
<feature type="region of interest" description="Disordered" evidence="1">
    <location>
        <begin position="1"/>
        <end position="54"/>
    </location>
</feature>
<accession>A0A1Y2FPC3</accession>
<keyword evidence="3" id="KW-1185">Reference proteome</keyword>
<dbReference type="AlphaFoldDB" id="A0A1Y2FPC3"/>
<dbReference type="RefSeq" id="XP_040726839.1">
    <property type="nucleotide sequence ID" value="XM_040866691.1"/>
</dbReference>
<organism evidence="2 3">
    <name type="scientific">Protomyces lactucae-debilis</name>
    <dbReference type="NCBI Taxonomy" id="2754530"/>
    <lineage>
        <taxon>Eukaryota</taxon>
        <taxon>Fungi</taxon>
        <taxon>Dikarya</taxon>
        <taxon>Ascomycota</taxon>
        <taxon>Taphrinomycotina</taxon>
        <taxon>Taphrinomycetes</taxon>
        <taxon>Taphrinales</taxon>
        <taxon>Protomycetaceae</taxon>
        <taxon>Protomyces</taxon>
    </lineage>
</organism>
<sequence length="156" mass="17951">MISRQDKHDVTHKTSRHSRSKTTTRRHDQRQAHRNAQNTAPYDEQNDDNDTEASPSRRAVDYFCFCFFRFTLTTAGQTQSASNRPMELNFSSFRLQQMTRTTVPPLPTRRTKHGSVANVQDTLHNSCGKYIVSFPCSKAIPNSFKTLTRHLQLAAY</sequence>
<dbReference type="GeneID" id="63783290"/>
<evidence type="ECO:0000313" key="2">
    <source>
        <dbReference type="EMBL" id="ORY85056.1"/>
    </source>
</evidence>
<dbReference type="EMBL" id="MCFI01000005">
    <property type="protein sequence ID" value="ORY85056.1"/>
    <property type="molecule type" value="Genomic_DNA"/>
</dbReference>
<name>A0A1Y2FPC3_PROLT</name>
<reference evidence="2 3" key="1">
    <citation type="submission" date="2016-07" db="EMBL/GenBank/DDBJ databases">
        <title>Pervasive Adenine N6-methylation of Active Genes in Fungi.</title>
        <authorList>
            <consortium name="DOE Joint Genome Institute"/>
            <person name="Mondo S.J."/>
            <person name="Dannebaum R.O."/>
            <person name="Kuo R.C."/>
            <person name="Labutti K."/>
            <person name="Haridas S."/>
            <person name="Kuo A."/>
            <person name="Salamov A."/>
            <person name="Ahrendt S.R."/>
            <person name="Lipzen A."/>
            <person name="Sullivan W."/>
            <person name="Andreopoulos W.B."/>
            <person name="Clum A."/>
            <person name="Lindquist E."/>
            <person name="Daum C."/>
            <person name="Ramamoorthy G.K."/>
            <person name="Gryganskyi A."/>
            <person name="Culley D."/>
            <person name="Magnuson J.K."/>
            <person name="James T.Y."/>
            <person name="O'Malley M.A."/>
            <person name="Stajich J.E."/>
            <person name="Spatafora J.W."/>
            <person name="Visel A."/>
            <person name="Grigoriev I.V."/>
        </authorList>
    </citation>
    <scope>NUCLEOTIDE SEQUENCE [LARGE SCALE GENOMIC DNA]</scope>
    <source>
        <strain evidence="2 3">12-1054</strain>
    </source>
</reference>
<comment type="caution">
    <text evidence="2">The sequence shown here is derived from an EMBL/GenBank/DDBJ whole genome shotgun (WGS) entry which is preliminary data.</text>
</comment>
<feature type="compositionally biased region" description="Basic and acidic residues" evidence="1">
    <location>
        <begin position="1"/>
        <end position="12"/>
    </location>
</feature>
<evidence type="ECO:0000313" key="3">
    <source>
        <dbReference type="Proteomes" id="UP000193685"/>
    </source>
</evidence>
<feature type="compositionally biased region" description="Basic residues" evidence="1">
    <location>
        <begin position="13"/>
        <end position="24"/>
    </location>
</feature>
<protein>
    <submittedName>
        <fullName evidence="2">Uncharacterized protein</fullName>
    </submittedName>
</protein>
<dbReference type="Proteomes" id="UP000193685">
    <property type="component" value="Unassembled WGS sequence"/>
</dbReference>